<proteinExistence type="predicted"/>
<evidence type="ECO:0000313" key="1">
    <source>
        <dbReference type="EMBL" id="CBY88546.1"/>
    </source>
</evidence>
<dbReference type="RefSeq" id="YP_004539088.1">
    <property type="nucleotide sequence ID" value="NC_015585.1"/>
</dbReference>
<sequence>MSIDFANISPGAIEYNRKILARMKSPEYGGMPTTIQFRGGFTQLEAYEAWMNQDQRGQLVVFATQFGVTVSAYVEVWCNVNATHALHQFGKDSPAYAEALRQITVLGNTACKALASEQALDAYALWTKGNRNVPTDMAEDELHLAYAAELLTIANEMMEFEHEKPTLH</sequence>
<accession>F4N9R8</accession>
<keyword evidence="2" id="KW-1185">Reference proteome</keyword>
<dbReference type="KEGG" id="vg:10894595"/>
<reference evidence="2" key="1">
    <citation type="journal article" date="2011" name="Appl. Environ. Microbiol.">
        <title>Bacteriophages LIMElight and LIMEzero of Pantoea agglomerans, belonging to the "phiKMV-like viruses".</title>
        <authorList>
            <person name="Adriaenssens E.M."/>
            <person name="Ceyssens P.J."/>
            <person name="Dunon V."/>
            <person name="Ackermann H.W."/>
            <person name="Van Vaerenbergh J."/>
            <person name="Maes M."/>
            <person name="De Proft M."/>
            <person name="Lavigne R."/>
        </authorList>
    </citation>
    <scope>NUCLEOTIDE SEQUENCE [LARGE SCALE GENOMIC DNA]</scope>
</reference>
<dbReference type="GeneID" id="10894595"/>
<dbReference type="EMBL" id="FR751545">
    <property type="protein sequence ID" value="CBY88546.1"/>
    <property type="molecule type" value="Genomic_DNA"/>
</dbReference>
<organism evidence="1 2">
    <name type="scientific">Pantoea phage LIMEzero</name>
    <dbReference type="NCBI Taxonomy" id="943335"/>
    <lineage>
        <taxon>Viruses</taxon>
        <taxon>Duplodnaviria</taxon>
        <taxon>Heunggongvirae</taxon>
        <taxon>Uroviricota</taxon>
        <taxon>Caudoviricetes</taxon>
        <taxon>Autographivirales</taxon>
        <taxon>Autoscriptoviridae</taxon>
        <taxon>Stentvirinae</taxon>
        <taxon>Waewaevirus</taxon>
        <taxon>Waewaevirus limezero</taxon>
    </lineage>
</organism>
<evidence type="ECO:0000313" key="2">
    <source>
        <dbReference type="Proteomes" id="UP000008465"/>
    </source>
</evidence>
<dbReference type="Proteomes" id="UP000008465">
    <property type="component" value="Segment"/>
</dbReference>
<protein>
    <submittedName>
        <fullName evidence="1">Uncharacterized protein</fullName>
    </submittedName>
</protein>
<name>F4N9R8_9CAUD</name>